<keyword evidence="2" id="KW-1185">Reference proteome</keyword>
<evidence type="ECO:0000313" key="1">
    <source>
        <dbReference type="EMBL" id="GIX71023.1"/>
    </source>
</evidence>
<reference evidence="1 2" key="1">
    <citation type="submission" date="2021-06" db="EMBL/GenBank/DDBJ databases">
        <title>Caerostris extrusa draft genome.</title>
        <authorList>
            <person name="Kono N."/>
            <person name="Arakawa K."/>
        </authorList>
    </citation>
    <scope>NUCLEOTIDE SEQUENCE [LARGE SCALE GENOMIC DNA]</scope>
</reference>
<comment type="caution">
    <text evidence="1">The sequence shown here is derived from an EMBL/GenBank/DDBJ whole genome shotgun (WGS) entry which is preliminary data.</text>
</comment>
<dbReference type="EMBL" id="BPLR01019710">
    <property type="protein sequence ID" value="GIX71023.1"/>
    <property type="molecule type" value="Genomic_DNA"/>
</dbReference>
<dbReference type="AlphaFoldDB" id="A0AAV4MF21"/>
<sequence>MAVHHVCHLFILNEHPASIVALLSLPLTCQQPYFVSINREGGGSSEVLHLPLHLSSMVSGVFLSWILPRSKGWLHVLALLPERKAKTQLLLFSIINHQNKDSPMVAFSKLPSKDPVLPRKHSNSSLQVY</sequence>
<name>A0AAV4MF21_CAEEX</name>
<evidence type="ECO:0000313" key="2">
    <source>
        <dbReference type="Proteomes" id="UP001054945"/>
    </source>
</evidence>
<dbReference type="Proteomes" id="UP001054945">
    <property type="component" value="Unassembled WGS sequence"/>
</dbReference>
<proteinExistence type="predicted"/>
<organism evidence="1 2">
    <name type="scientific">Caerostris extrusa</name>
    <name type="common">Bark spider</name>
    <name type="synonym">Caerostris bankana</name>
    <dbReference type="NCBI Taxonomy" id="172846"/>
    <lineage>
        <taxon>Eukaryota</taxon>
        <taxon>Metazoa</taxon>
        <taxon>Ecdysozoa</taxon>
        <taxon>Arthropoda</taxon>
        <taxon>Chelicerata</taxon>
        <taxon>Arachnida</taxon>
        <taxon>Araneae</taxon>
        <taxon>Araneomorphae</taxon>
        <taxon>Entelegynae</taxon>
        <taxon>Araneoidea</taxon>
        <taxon>Araneidae</taxon>
        <taxon>Caerostris</taxon>
    </lineage>
</organism>
<protein>
    <submittedName>
        <fullName evidence="1">Uncharacterized protein</fullName>
    </submittedName>
</protein>
<gene>
    <name evidence="1" type="ORF">CEXT_556581</name>
</gene>
<accession>A0AAV4MF21</accession>